<name>A0A6C0DRK6_9ZZZZ</name>
<reference evidence="1" key="1">
    <citation type="journal article" date="2020" name="Nature">
        <title>Giant virus diversity and host interactions through global metagenomics.</title>
        <authorList>
            <person name="Schulz F."/>
            <person name="Roux S."/>
            <person name="Paez-Espino D."/>
            <person name="Jungbluth S."/>
            <person name="Walsh D.A."/>
            <person name="Denef V.J."/>
            <person name="McMahon K.D."/>
            <person name="Konstantinidis K.T."/>
            <person name="Eloe-Fadrosh E.A."/>
            <person name="Kyrpides N.C."/>
            <person name="Woyke T."/>
        </authorList>
    </citation>
    <scope>NUCLEOTIDE SEQUENCE</scope>
    <source>
        <strain evidence="1">GVMAG-M-3300023174-49</strain>
    </source>
</reference>
<accession>A0A6C0DRK6</accession>
<evidence type="ECO:0000313" key="1">
    <source>
        <dbReference type="EMBL" id="QHT18880.1"/>
    </source>
</evidence>
<sequence>MHCEYFVNENGIDYDFGFICKNGSILCKVNPGLEEVSIKHISFHKNSTDGKTLIELVTQKAVEMNYKYLSALVIGDSKLVNLYKREGFEVISEMIYLYDKENKTRNLKKRL</sequence>
<protein>
    <recommendedName>
        <fullName evidence="2">N-acetyltransferase domain-containing protein</fullName>
    </recommendedName>
</protein>
<evidence type="ECO:0008006" key="2">
    <source>
        <dbReference type="Google" id="ProtNLM"/>
    </source>
</evidence>
<organism evidence="1">
    <name type="scientific">viral metagenome</name>
    <dbReference type="NCBI Taxonomy" id="1070528"/>
    <lineage>
        <taxon>unclassified sequences</taxon>
        <taxon>metagenomes</taxon>
        <taxon>organismal metagenomes</taxon>
    </lineage>
</organism>
<dbReference type="AlphaFoldDB" id="A0A6C0DRK6"/>
<proteinExistence type="predicted"/>
<dbReference type="InterPro" id="IPR016181">
    <property type="entry name" value="Acyl_CoA_acyltransferase"/>
</dbReference>
<dbReference type="EMBL" id="MN739660">
    <property type="protein sequence ID" value="QHT18880.1"/>
    <property type="molecule type" value="Genomic_DNA"/>
</dbReference>
<dbReference type="SUPFAM" id="SSF55729">
    <property type="entry name" value="Acyl-CoA N-acyltransferases (Nat)"/>
    <property type="match status" value="1"/>
</dbReference>